<evidence type="ECO:0000313" key="3">
    <source>
        <dbReference type="Proteomes" id="UP000838412"/>
    </source>
</evidence>
<evidence type="ECO:0000256" key="1">
    <source>
        <dbReference type="SAM" id="MobiDB-lite"/>
    </source>
</evidence>
<keyword evidence="3" id="KW-1185">Reference proteome</keyword>
<accession>A0A8J9YXP9</accession>
<evidence type="ECO:0000313" key="2">
    <source>
        <dbReference type="EMBL" id="CAH1243567.1"/>
    </source>
</evidence>
<sequence length="83" mass="9255">MVRQRCTFVMLCQDGLSDTAPGSGHFSLTRLPGNKTRQFYCSLGTVREARARSLFPPGPPEHHNEHVGVRLQRQVSSTTDDKS</sequence>
<organism evidence="2 3">
    <name type="scientific">Branchiostoma lanceolatum</name>
    <name type="common">Common lancelet</name>
    <name type="synonym">Amphioxus lanceolatum</name>
    <dbReference type="NCBI Taxonomy" id="7740"/>
    <lineage>
        <taxon>Eukaryota</taxon>
        <taxon>Metazoa</taxon>
        <taxon>Chordata</taxon>
        <taxon>Cephalochordata</taxon>
        <taxon>Leptocardii</taxon>
        <taxon>Amphioxiformes</taxon>
        <taxon>Branchiostomatidae</taxon>
        <taxon>Branchiostoma</taxon>
    </lineage>
</organism>
<reference evidence="2" key="1">
    <citation type="submission" date="2022-01" db="EMBL/GenBank/DDBJ databases">
        <authorList>
            <person name="Braso-Vives M."/>
        </authorList>
    </citation>
    <scope>NUCLEOTIDE SEQUENCE</scope>
</reference>
<protein>
    <submittedName>
        <fullName evidence="2">Hypp7119 protein</fullName>
    </submittedName>
</protein>
<dbReference type="EMBL" id="OV696698">
    <property type="protein sequence ID" value="CAH1243567.1"/>
    <property type="molecule type" value="Genomic_DNA"/>
</dbReference>
<dbReference type="AlphaFoldDB" id="A0A8J9YXP9"/>
<gene>
    <name evidence="2" type="primary">Hypp7119</name>
    <name evidence="2" type="ORF">BLAG_LOCUS6499</name>
</gene>
<feature type="region of interest" description="Disordered" evidence="1">
    <location>
        <begin position="52"/>
        <end position="83"/>
    </location>
</feature>
<dbReference type="Proteomes" id="UP000838412">
    <property type="component" value="Chromosome 13"/>
</dbReference>
<proteinExistence type="predicted"/>
<name>A0A8J9YXP9_BRALA</name>
<feature type="compositionally biased region" description="Polar residues" evidence="1">
    <location>
        <begin position="73"/>
        <end position="83"/>
    </location>
</feature>